<sequence>MQGKTGLFNQKNSLLLSNMTSMNTAGLLSIPFKFRYFRKLPETGCSFTFQNRVTLLQQNIYQ</sequence>
<dbReference type="AlphaFoldDB" id="A0A0E9WF38"/>
<accession>A0A0E9WF38</accession>
<evidence type="ECO:0000313" key="1">
    <source>
        <dbReference type="EMBL" id="JAH88901.1"/>
    </source>
</evidence>
<reference evidence="1" key="1">
    <citation type="submission" date="2014-11" db="EMBL/GenBank/DDBJ databases">
        <authorList>
            <person name="Amaro Gonzalez C."/>
        </authorList>
    </citation>
    <scope>NUCLEOTIDE SEQUENCE</scope>
</reference>
<proteinExistence type="predicted"/>
<reference evidence="1" key="2">
    <citation type="journal article" date="2015" name="Fish Shellfish Immunol.">
        <title>Early steps in the European eel (Anguilla anguilla)-Vibrio vulnificus interaction in the gills: Role of the RtxA13 toxin.</title>
        <authorList>
            <person name="Callol A."/>
            <person name="Pajuelo D."/>
            <person name="Ebbesson L."/>
            <person name="Teles M."/>
            <person name="MacKenzie S."/>
            <person name="Amaro C."/>
        </authorList>
    </citation>
    <scope>NUCLEOTIDE SEQUENCE</scope>
</reference>
<name>A0A0E9WF38_ANGAN</name>
<dbReference type="EMBL" id="GBXM01019676">
    <property type="protein sequence ID" value="JAH88901.1"/>
    <property type="molecule type" value="Transcribed_RNA"/>
</dbReference>
<organism evidence="1">
    <name type="scientific">Anguilla anguilla</name>
    <name type="common">European freshwater eel</name>
    <name type="synonym">Muraena anguilla</name>
    <dbReference type="NCBI Taxonomy" id="7936"/>
    <lineage>
        <taxon>Eukaryota</taxon>
        <taxon>Metazoa</taxon>
        <taxon>Chordata</taxon>
        <taxon>Craniata</taxon>
        <taxon>Vertebrata</taxon>
        <taxon>Euteleostomi</taxon>
        <taxon>Actinopterygii</taxon>
        <taxon>Neopterygii</taxon>
        <taxon>Teleostei</taxon>
        <taxon>Anguilliformes</taxon>
        <taxon>Anguillidae</taxon>
        <taxon>Anguilla</taxon>
    </lineage>
</organism>
<protein>
    <submittedName>
        <fullName evidence="1">Uncharacterized protein</fullName>
    </submittedName>
</protein>